<reference evidence="3 4" key="1">
    <citation type="submission" date="2016-10" db="EMBL/GenBank/DDBJ databases">
        <authorList>
            <person name="de Groot N.N."/>
        </authorList>
    </citation>
    <scope>NUCLEOTIDE SEQUENCE [LARGE SCALE GENOMIC DNA]</scope>
    <source>
        <strain evidence="3 4">CGMCC 4.1877</strain>
    </source>
</reference>
<protein>
    <recommendedName>
        <fullName evidence="2">Glycoside-hydrolase family GH114 TIM-barrel domain-containing protein</fullName>
    </recommendedName>
</protein>
<proteinExistence type="predicted"/>
<feature type="domain" description="Glycoside-hydrolase family GH114 TIM-barrel" evidence="2">
    <location>
        <begin position="32"/>
        <end position="252"/>
    </location>
</feature>
<dbReference type="Gene3D" id="3.20.20.70">
    <property type="entry name" value="Aldolase class I"/>
    <property type="match status" value="1"/>
</dbReference>
<sequence length="258" mass="28477">MALLSLVTALLCASAVACTAGGSWWVPEPGASWQYQLQGEIDTSVPADVYVVDLFDTDRSTVADLQADGRRVVCYLNAGAFEQWRPDAGDFPQEVLGRPLPRWPGERWLDIRRLDLLEPVMAARMEFCRSAGFDAVDPDNMDGYLQDTGFPITADDQLRFNRMIARLAHERGLGVGLKNDVEQVPELVGEFDFAVNERCFAEEECSTLQPFADAGKAVFHVEYDVATAEFCPATTALGFSSIRKSWDLGAEWEACPAP</sequence>
<evidence type="ECO:0000256" key="1">
    <source>
        <dbReference type="SAM" id="SignalP"/>
    </source>
</evidence>
<dbReference type="RefSeq" id="WP_218162858.1">
    <property type="nucleotide sequence ID" value="NZ_FOUY01000023.1"/>
</dbReference>
<dbReference type="Proteomes" id="UP000199614">
    <property type="component" value="Unassembled WGS sequence"/>
</dbReference>
<evidence type="ECO:0000313" key="3">
    <source>
        <dbReference type="EMBL" id="SFN87179.1"/>
    </source>
</evidence>
<feature type="signal peptide" evidence="1">
    <location>
        <begin position="1"/>
        <end position="19"/>
    </location>
</feature>
<accession>A0A1I5CJL1</accession>
<name>A0A1I5CJL1_PSUAM</name>
<dbReference type="PANTHER" id="PTHR35273">
    <property type="entry name" value="ALPHA-1,4 POLYGALACTOSAMINIDASE, PUTATIVE (AFU_ORTHOLOGUE AFUA_3G07890)-RELATED"/>
    <property type="match status" value="1"/>
</dbReference>
<dbReference type="InterPro" id="IPR017853">
    <property type="entry name" value="GH"/>
</dbReference>
<dbReference type="Pfam" id="PF03537">
    <property type="entry name" value="Glyco_hydro_114"/>
    <property type="match status" value="1"/>
</dbReference>
<dbReference type="STRING" id="260086.SAMN05216207_102343"/>
<dbReference type="PANTHER" id="PTHR35273:SF2">
    <property type="entry name" value="ALPHA-GALACTOSIDASE"/>
    <property type="match status" value="1"/>
</dbReference>
<dbReference type="EMBL" id="FOUY01000023">
    <property type="protein sequence ID" value="SFN87179.1"/>
    <property type="molecule type" value="Genomic_DNA"/>
</dbReference>
<organism evidence="3 4">
    <name type="scientific">Pseudonocardia ammonioxydans</name>
    <dbReference type="NCBI Taxonomy" id="260086"/>
    <lineage>
        <taxon>Bacteria</taxon>
        <taxon>Bacillati</taxon>
        <taxon>Actinomycetota</taxon>
        <taxon>Actinomycetes</taxon>
        <taxon>Pseudonocardiales</taxon>
        <taxon>Pseudonocardiaceae</taxon>
        <taxon>Pseudonocardia</taxon>
    </lineage>
</organism>
<feature type="chain" id="PRO_5039670031" description="Glycoside-hydrolase family GH114 TIM-barrel domain-containing protein" evidence="1">
    <location>
        <begin position="20"/>
        <end position="258"/>
    </location>
</feature>
<dbReference type="AlphaFoldDB" id="A0A1I5CJL1"/>
<dbReference type="SUPFAM" id="SSF51445">
    <property type="entry name" value="(Trans)glycosidases"/>
    <property type="match status" value="1"/>
</dbReference>
<keyword evidence="1" id="KW-0732">Signal</keyword>
<dbReference type="InterPro" id="IPR004352">
    <property type="entry name" value="GH114_TIM-barrel"/>
</dbReference>
<gene>
    <name evidence="3" type="ORF">SAMN05216207_102343</name>
</gene>
<dbReference type="InterPro" id="IPR013785">
    <property type="entry name" value="Aldolase_TIM"/>
</dbReference>
<keyword evidence="4" id="KW-1185">Reference proteome</keyword>
<evidence type="ECO:0000313" key="4">
    <source>
        <dbReference type="Proteomes" id="UP000199614"/>
    </source>
</evidence>
<evidence type="ECO:0000259" key="2">
    <source>
        <dbReference type="Pfam" id="PF03537"/>
    </source>
</evidence>